<dbReference type="GO" id="GO:0004591">
    <property type="term" value="F:oxoglutarate dehydrogenase (succinyl-transferring) activity"/>
    <property type="evidence" value="ECO:0007669"/>
    <property type="project" value="TreeGrafter"/>
</dbReference>
<keyword evidence="2" id="KW-0496">Mitochondrion</keyword>
<dbReference type="Proteomes" id="UP000191024">
    <property type="component" value="Chromosome D"/>
</dbReference>
<sequence length="128" mass="14090">MRSTAVKLAKSYTPMIKFVGTKHTFVQHGGEMKMHPCAADGLQPGSEECVSAADFLAKQKPFRVVAYKASQAPKKDGSRPTDLHQKYAFKDRPLQENEVASILDLPARYRMPPMDELEIDAINAGGAL</sequence>
<comment type="subcellular location">
    <subcellularLocation>
        <location evidence="1">Mitochondrion</location>
    </subcellularLocation>
</comment>
<dbReference type="AlphaFoldDB" id="A0A1G4J8Q8"/>
<reference evidence="4 5" key="1">
    <citation type="submission" date="2016-03" db="EMBL/GenBank/DDBJ databases">
        <authorList>
            <person name="Devillers H."/>
        </authorList>
    </citation>
    <scope>NUCLEOTIDE SEQUENCE [LARGE SCALE GENOMIC DNA]</scope>
    <source>
        <strain evidence="4">CBS 11717</strain>
    </source>
</reference>
<protein>
    <submittedName>
        <fullName evidence="4">LAMI_0D01640g1_1</fullName>
    </submittedName>
</protein>
<dbReference type="EMBL" id="LT598463">
    <property type="protein sequence ID" value="SCU86339.1"/>
    <property type="molecule type" value="Genomic_DNA"/>
</dbReference>
<proteinExistence type="inferred from homology"/>
<evidence type="ECO:0000313" key="5">
    <source>
        <dbReference type="Proteomes" id="UP000191024"/>
    </source>
</evidence>
<evidence type="ECO:0000256" key="3">
    <source>
        <dbReference type="ARBA" id="ARBA00043970"/>
    </source>
</evidence>
<dbReference type="PANTHER" id="PTHR31601:SF2">
    <property type="entry name" value="ALPHA-KETOGLUTARATE DEHYDROGENASE COMPONENT 4"/>
    <property type="match status" value="1"/>
</dbReference>
<dbReference type="GO" id="GO:0006103">
    <property type="term" value="P:2-oxoglutarate metabolic process"/>
    <property type="evidence" value="ECO:0007669"/>
    <property type="project" value="InterPro"/>
</dbReference>
<dbReference type="PANTHER" id="PTHR31601">
    <property type="entry name" value="28S RIBOSOMAL PROTEIN S36, MITOCHONDRIAL"/>
    <property type="match status" value="1"/>
</dbReference>
<evidence type="ECO:0000313" key="4">
    <source>
        <dbReference type="EMBL" id="SCU86339.1"/>
    </source>
</evidence>
<dbReference type="InterPro" id="IPR020373">
    <property type="entry name" value="Kgd4/YMR-31"/>
</dbReference>
<organism evidence="4 5">
    <name type="scientific">Lachancea mirantina</name>
    <dbReference type="NCBI Taxonomy" id="1230905"/>
    <lineage>
        <taxon>Eukaryota</taxon>
        <taxon>Fungi</taxon>
        <taxon>Dikarya</taxon>
        <taxon>Ascomycota</taxon>
        <taxon>Saccharomycotina</taxon>
        <taxon>Saccharomycetes</taxon>
        <taxon>Saccharomycetales</taxon>
        <taxon>Saccharomycetaceae</taxon>
        <taxon>Lachancea</taxon>
    </lineage>
</organism>
<dbReference type="OrthoDB" id="2116030at2759"/>
<name>A0A1G4J8Q8_9SACH</name>
<dbReference type="GO" id="GO:0005739">
    <property type="term" value="C:mitochondrion"/>
    <property type="evidence" value="ECO:0007669"/>
    <property type="project" value="UniProtKB-SubCell"/>
</dbReference>
<comment type="similarity">
    <text evidence="3">Belongs to the alpha-ketoglutarate dehydrogenase component 4 family.</text>
</comment>
<evidence type="ECO:0000256" key="1">
    <source>
        <dbReference type="ARBA" id="ARBA00004173"/>
    </source>
</evidence>
<dbReference type="Pfam" id="PF10937">
    <property type="entry name" value="Kgd4-YMR31"/>
    <property type="match status" value="1"/>
</dbReference>
<accession>A0A1G4J8Q8</accession>
<keyword evidence="5" id="KW-1185">Reference proteome</keyword>
<evidence type="ECO:0000256" key="2">
    <source>
        <dbReference type="ARBA" id="ARBA00023128"/>
    </source>
</evidence>
<gene>
    <name evidence="4" type="ORF">LAMI_0D01640G</name>
</gene>